<gene>
    <name evidence="3" type="ORF">PCOR1329_LOCUS15568</name>
</gene>
<dbReference type="Pfam" id="PF00650">
    <property type="entry name" value="CRAL_TRIO"/>
    <property type="match status" value="1"/>
</dbReference>
<sequence length="173" mass="18989">MGVSSLSKVFGEHYPEFKGKTIFLNFPRAFVKVFQAFTVLIPERTRQKFLILGDNDHATLFETLRPECVPEVLGGMLQDPPSALQCPCHVVTIKARASEEVAAAEVSGPAAVLWELRVCYAEVAYQVAFVPADGGEEDDVRRTEPKDPRRGLWTASCPESIMQRCPGSSSSAS</sequence>
<comment type="caution">
    <text evidence="3">The sequence shown here is derived from an EMBL/GenBank/DDBJ whole genome shotgun (WGS) entry which is preliminary data.</text>
</comment>
<feature type="region of interest" description="Disordered" evidence="1">
    <location>
        <begin position="134"/>
        <end position="153"/>
    </location>
</feature>
<organism evidence="3 4">
    <name type="scientific">Prorocentrum cordatum</name>
    <dbReference type="NCBI Taxonomy" id="2364126"/>
    <lineage>
        <taxon>Eukaryota</taxon>
        <taxon>Sar</taxon>
        <taxon>Alveolata</taxon>
        <taxon>Dinophyceae</taxon>
        <taxon>Prorocentrales</taxon>
        <taxon>Prorocentraceae</taxon>
        <taxon>Prorocentrum</taxon>
    </lineage>
</organism>
<reference evidence="3" key="1">
    <citation type="submission" date="2023-10" db="EMBL/GenBank/DDBJ databases">
        <authorList>
            <person name="Chen Y."/>
            <person name="Shah S."/>
            <person name="Dougan E. K."/>
            <person name="Thang M."/>
            <person name="Chan C."/>
        </authorList>
    </citation>
    <scope>NUCLEOTIDE SEQUENCE [LARGE SCALE GENOMIC DNA]</scope>
</reference>
<dbReference type="PROSITE" id="PS50191">
    <property type="entry name" value="CRAL_TRIO"/>
    <property type="match status" value="1"/>
</dbReference>
<dbReference type="Proteomes" id="UP001189429">
    <property type="component" value="Unassembled WGS sequence"/>
</dbReference>
<proteinExistence type="predicted"/>
<dbReference type="CDD" id="cd00170">
    <property type="entry name" value="SEC14"/>
    <property type="match status" value="1"/>
</dbReference>
<dbReference type="EMBL" id="CAUYUJ010004714">
    <property type="protein sequence ID" value="CAK0810675.1"/>
    <property type="molecule type" value="Genomic_DNA"/>
</dbReference>
<dbReference type="InterPro" id="IPR044834">
    <property type="entry name" value="PATL"/>
</dbReference>
<feature type="domain" description="CRAL-TRIO" evidence="2">
    <location>
        <begin position="1"/>
        <end position="81"/>
    </location>
</feature>
<dbReference type="InterPro" id="IPR036865">
    <property type="entry name" value="CRAL-TRIO_dom_sf"/>
</dbReference>
<name>A0ABN9QWH8_9DINO</name>
<dbReference type="Gene3D" id="3.40.525.10">
    <property type="entry name" value="CRAL-TRIO lipid binding domain"/>
    <property type="match status" value="1"/>
</dbReference>
<dbReference type="InterPro" id="IPR001251">
    <property type="entry name" value="CRAL-TRIO_dom"/>
</dbReference>
<dbReference type="PANTHER" id="PTHR45932:SF17">
    <property type="entry name" value="CELLULAR RETINALDEHYDE-BINDING_TRIPLE FUNCTION DOMAIN-CONTAINING PROTEIN"/>
    <property type="match status" value="1"/>
</dbReference>
<evidence type="ECO:0000259" key="2">
    <source>
        <dbReference type="PROSITE" id="PS50191"/>
    </source>
</evidence>
<keyword evidence="4" id="KW-1185">Reference proteome</keyword>
<accession>A0ABN9QWH8</accession>
<evidence type="ECO:0000313" key="3">
    <source>
        <dbReference type="EMBL" id="CAK0810675.1"/>
    </source>
</evidence>
<feature type="compositionally biased region" description="Basic and acidic residues" evidence="1">
    <location>
        <begin position="139"/>
        <end position="150"/>
    </location>
</feature>
<evidence type="ECO:0000313" key="4">
    <source>
        <dbReference type="Proteomes" id="UP001189429"/>
    </source>
</evidence>
<dbReference type="SUPFAM" id="SSF52087">
    <property type="entry name" value="CRAL/TRIO domain"/>
    <property type="match status" value="1"/>
</dbReference>
<evidence type="ECO:0000256" key="1">
    <source>
        <dbReference type="SAM" id="MobiDB-lite"/>
    </source>
</evidence>
<protein>
    <recommendedName>
        <fullName evidence="2">CRAL-TRIO domain-containing protein</fullName>
    </recommendedName>
</protein>
<dbReference type="PANTHER" id="PTHR45932">
    <property type="entry name" value="PATELLIN-1"/>
    <property type="match status" value="1"/>
</dbReference>